<sequence length="73" mass="8167">MIDRITIDPAICHGKPTIRGSRLLVTTILELLASRMTWEEILADYPALEQADIQACLNYAVRLAQFRTLPLAA</sequence>
<dbReference type="InterPro" id="IPR007367">
    <property type="entry name" value="DUF433"/>
</dbReference>
<evidence type="ECO:0000313" key="1">
    <source>
        <dbReference type="EMBL" id="QJD80955.1"/>
    </source>
</evidence>
<reference evidence="1 2" key="1">
    <citation type="submission" date="2020-04" db="EMBL/GenBank/DDBJ databases">
        <title>Genome sequencing of novel species.</title>
        <authorList>
            <person name="Heo J."/>
            <person name="Kim S.-J."/>
            <person name="Kim J.-S."/>
            <person name="Hong S.-B."/>
            <person name="Kwon S.-W."/>
        </authorList>
    </citation>
    <scope>NUCLEOTIDE SEQUENCE [LARGE SCALE GENOMIC DNA]</scope>
    <source>
        <strain evidence="1 2">CJU-R4</strain>
    </source>
</reference>
<dbReference type="Proteomes" id="UP000501128">
    <property type="component" value="Chromosome"/>
</dbReference>
<dbReference type="KEGG" id="srho:HH216_22925"/>
<proteinExistence type="predicted"/>
<dbReference type="Pfam" id="PF04255">
    <property type="entry name" value="DUF433"/>
    <property type="match status" value="1"/>
</dbReference>
<organism evidence="1 2">
    <name type="scientific">Spirosoma rhododendri</name>
    <dbReference type="NCBI Taxonomy" id="2728024"/>
    <lineage>
        <taxon>Bacteria</taxon>
        <taxon>Pseudomonadati</taxon>
        <taxon>Bacteroidota</taxon>
        <taxon>Cytophagia</taxon>
        <taxon>Cytophagales</taxon>
        <taxon>Cytophagaceae</taxon>
        <taxon>Spirosoma</taxon>
    </lineage>
</organism>
<dbReference type="EMBL" id="CP051677">
    <property type="protein sequence ID" value="QJD80955.1"/>
    <property type="molecule type" value="Genomic_DNA"/>
</dbReference>
<evidence type="ECO:0000313" key="2">
    <source>
        <dbReference type="Proteomes" id="UP000501128"/>
    </source>
</evidence>
<name>A0A7L5DS43_9BACT</name>
<keyword evidence="2" id="KW-1185">Reference proteome</keyword>
<dbReference type="InterPro" id="IPR036388">
    <property type="entry name" value="WH-like_DNA-bd_sf"/>
</dbReference>
<dbReference type="RefSeq" id="WP_169552974.1">
    <property type="nucleotide sequence ID" value="NZ_CP051677.1"/>
</dbReference>
<accession>A0A7L5DS43</accession>
<dbReference type="InterPro" id="IPR009057">
    <property type="entry name" value="Homeodomain-like_sf"/>
</dbReference>
<dbReference type="SUPFAM" id="SSF46689">
    <property type="entry name" value="Homeodomain-like"/>
    <property type="match status" value="1"/>
</dbReference>
<dbReference type="AlphaFoldDB" id="A0A7L5DS43"/>
<dbReference type="PANTHER" id="PTHR34849:SF3">
    <property type="entry name" value="SSR2962 PROTEIN"/>
    <property type="match status" value="1"/>
</dbReference>
<dbReference type="PANTHER" id="PTHR34849">
    <property type="entry name" value="SSL5025 PROTEIN"/>
    <property type="match status" value="1"/>
</dbReference>
<dbReference type="Gene3D" id="1.10.10.10">
    <property type="entry name" value="Winged helix-like DNA-binding domain superfamily/Winged helix DNA-binding domain"/>
    <property type="match status" value="1"/>
</dbReference>
<gene>
    <name evidence="1" type="ORF">HH216_22925</name>
</gene>
<protein>
    <submittedName>
        <fullName evidence="1">DUF433 domain-containing protein</fullName>
    </submittedName>
</protein>